<organism evidence="2">
    <name type="scientific">Arundo donax</name>
    <name type="common">Giant reed</name>
    <name type="synonym">Donax arundinaceus</name>
    <dbReference type="NCBI Taxonomy" id="35708"/>
    <lineage>
        <taxon>Eukaryota</taxon>
        <taxon>Viridiplantae</taxon>
        <taxon>Streptophyta</taxon>
        <taxon>Embryophyta</taxon>
        <taxon>Tracheophyta</taxon>
        <taxon>Spermatophyta</taxon>
        <taxon>Magnoliopsida</taxon>
        <taxon>Liliopsida</taxon>
        <taxon>Poales</taxon>
        <taxon>Poaceae</taxon>
        <taxon>PACMAD clade</taxon>
        <taxon>Arundinoideae</taxon>
        <taxon>Arundineae</taxon>
        <taxon>Arundo</taxon>
    </lineage>
</organism>
<protein>
    <submittedName>
        <fullName evidence="2">Uncharacterized protein</fullName>
    </submittedName>
</protein>
<sequence length="63" mass="7247">MSHYNLNPSVGHKEIHHKRSKNYNTKTLKTTAKPAKNWDGFMHRGRKKTVSRVEGCKVDQGVN</sequence>
<accession>A0A0A9CJQ6</accession>
<proteinExistence type="predicted"/>
<feature type="region of interest" description="Disordered" evidence="1">
    <location>
        <begin position="1"/>
        <end position="26"/>
    </location>
</feature>
<reference evidence="2" key="1">
    <citation type="submission" date="2014-09" db="EMBL/GenBank/DDBJ databases">
        <authorList>
            <person name="Magalhaes I.L.F."/>
            <person name="Oliveira U."/>
            <person name="Santos F.R."/>
            <person name="Vidigal T.H.D.A."/>
            <person name="Brescovit A.D."/>
            <person name="Santos A.J."/>
        </authorList>
    </citation>
    <scope>NUCLEOTIDE SEQUENCE</scope>
    <source>
        <tissue evidence="2">Shoot tissue taken approximately 20 cm above the soil surface</tissue>
    </source>
</reference>
<dbReference type="EMBL" id="GBRH01226133">
    <property type="protein sequence ID" value="JAD71762.1"/>
    <property type="molecule type" value="Transcribed_RNA"/>
</dbReference>
<evidence type="ECO:0000313" key="2">
    <source>
        <dbReference type="EMBL" id="JAD71762.1"/>
    </source>
</evidence>
<name>A0A0A9CJQ6_ARUDO</name>
<reference evidence="2" key="2">
    <citation type="journal article" date="2015" name="Data Brief">
        <title>Shoot transcriptome of the giant reed, Arundo donax.</title>
        <authorList>
            <person name="Barrero R.A."/>
            <person name="Guerrero F.D."/>
            <person name="Moolhuijzen P."/>
            <person name="Goolsby J.A."/>
            <person name="Tidwell J."/>
            <person name="Bellgard S.E."/>
            <person name="Bellgard M.I."/>
        </authorList>
    </citation>
    <scope>NUCLEOTIDE SEQUENCE</scope>
    <source>
        <tissue evidence="2">Shoot tissue taken approximately 20 cm above the soil surface</tissue>
    </source>
</reference>
<dbReference type="AlphaFoldDB" id="A0A0A9CJQ6"/>
<evidence type="ECO:0000256" key="1">
    <source>
        <dbReference type="SAM" id="MobiDB-lite"/>
    </source>
</evidence>